<proteinExistence type="predicted"/>
<reference evidence="3" key="1">
    <citation type="submission" date="2012-12" db="EMBL/GenBank/DDBJ databases">
        <authorList>
            <person name="Hellsten U."/>
            <person name="Grimwood J."/>
            <person name="Chapman J.A."/>
            <person name="Shapiro H."/>
            <person name="Aerts A."/>
            <person name="Otillar R.P."/>
            <person name="Terry A.Y."/>
            <person name="Boore J.L."/>
            <person name="Simakov O."/>
            <person name="Marletaz F."/>
            <person name="Cho S.-J."/>
            <person name="Edsinger-Gonzales E."/>
            <person name="Havlak P."/>
            <person name="Kuo D.-H."/>
            <person name="Larsson T."/>
            <person name="Lv J."/>
            <person name="Arendt D."/>
            <person name="Savage R."/>
            <person name="Osoegawa K."/>
            <person name="de Jong P."/>
            <person name="Lindberg D.R."/>
            <person name="Seaver E.C."/>
            <person name="Weisblat D.A."/>
            <person name="Putnam N.H."/>
            <person name="Grigoriev I.V."/>
            <person name="Rokhsar D.S."/>
        </authorList>
    </citation>
    <scope>NUCLEOTIDE SEQUENCE</scope>
    <source>
        <strain evidence="3">I ESC-2004</strain>
    </source>
</reference>
<feature type="non-terminal residue" evidence="1">
    <location>
        <position position="316"/>
    </location>
</feature>
<dbReference type="Gene3D" id="2.150.10.10">
    <property type="entry name" value="Serralysin-like metalloprotease, C-terminal"/>
    <property type="match status" value="1"/>
</dbReference>
<reference evidence="1 3" key="2">
    <citation type="journal article" date="2013" name="Nature">
        <title>Insights into bilaterian evolution from three spiralian genomes.</title>
        <authorList>
            <person name="Simakov O."/>
            <person name="Marletaz F."/>
            <person name="Cho S.J."/>
            <person name="Edsinger-Gonzales E."/>
            <person name="Havlak P."/>
            <person name="Hellsten U."/>
            <person name="Kuo D.H."/>
            <person name="Larsson T."/>
            <person name="Lv J."/>
            <person name="Arendt D."/>
            <person name="Savage R."/>
            <person name="Osoegawa K."/>
            <person name="de Jong P."/>
            <person name="Grimwood J."/>
            <person name="Chapman J.A."/>
            <person name="Shapiro H."/>
            <person name="Aerts A."/>
            <person name="Otillar R.P."/>
            <person name="Terry A.Y."/>
            <person name="Boore J.L."/>
            <person name="Grigoriev I.V."/>
            <person name="Lindberg D.R."/>
            <person name="Seaver E.C."/>
            <person name="Weisblat D.A."/>
            <person name="Putnam N.H."/>
            <person name="Rokhsar D.S."/>
        </authorList>
    </citation>
    <scope>NUCLEOTIDE SEQUENCE</scope>
    <source>
        <strain evidence="1 3">I ESC-2004</strain>
    </source>
</reference>
<dbReference type="EMBL" id="AMQN01048363">
    <property type="status" value="NOT_ANNOTATED_CDS"/>
    <property type="molecule type" value="Genomic_DNA"/>
</dbReference>
<dbReference type="EnsemblMetazoa" id="CapteT212229">
    <property type="protein sequence ID" value="CapteP212229"/>
    <property type="gene ID" value="CapteG212229"/>
</dbReference>
<evidence type="ECO:0000313" key="1">
    <source>
        <dbReference type="EMBL" id="ELT99242.1"/>
    </source>
</evidence>
<dbReference type="SUPFAM" id="SSF51120">
    <property type="entry name" value="beta-Roll"/>
    <property type="match status" value="1"/>
</dbReference>
<protein>
    <submittedName>
        <fullName evidence="1 2">Uncharacterized protein</fullName>
    </submittedName>
</protein>
<gene>
    <name evidence="1" type="ORF">CAPTEDRAFT_212229</name>
</gene>
<name>R7U056_CAPTE</name>
<dbReference type="HOGENOM" id="CLU_881590_0_0_1"/>
<dbReference type="EMBL" id="KB307075">
    <property type="protein sequence ID" value="ELT99242.1"/>
    <property type="molecule type" value="Genomic_DNA"/>
</dbReference>
<reference evidence="2" key="3">
    <citation type="submission" date="2015-06" db="UniProtKB">
        <authorList>
            <consortium name="EnsemblMetazoa"/>
        </authorList>
    </citation>
    <scope>IDENTIFICATION</scope>
</reference>
<sequence length="316" mass="32807">MDSTIIIAPKSDKPSLQVDRKNIITTTETPAPLFIQASVINPAVTVSNLVGTELYTLVQGLPDTASLVNSGGTSIGTPSTGPSAVALVSNELQGLYLKDHHAGSYTLNVEAVSDVGDGDNQSSAVIPLNVVIMGKETDLNGTPDSDIIISDGTAPKITAGNGDDLVAGGTGENRILPGSGSNRVWGGEYSGSGDGHRDTFAFEAGDTGTTSIQDFEPGVDVIDLSKLLNIDNVWSSGDLANQVNIDEMDGKTRITALSEIISLDTIPLETLLPGGNAMDPAERLSSLVEQGHLIVSQQFGHEGKDTLYAPPAAELK</sequence>
<keyword evidence="3" id="KW-1185">Reference proteome</keyword>
<organism evidence="1">
    <name type="scientific">Capitella teleta</name>
    <name type="common">Polychaete worm</name>
    <dbReference type="NCBI Taxonomy" id="283909"/>
    <lineage>
        <taxon>Eukaryota</taxon>
        <taxon>Metazoa</taxon>
        <taxon>Spiralia</taxon>
        <taxon>Lophotrochozoa</taxon>
        <taxon>Annelida</taxon>
        <taxon>Polychaeta</taxon>
        <taxon>Sedentaria</taxon>
        <taxon>Scolecida</taxon>
        <taxon>Capitellidae</taxon>
        <taxon>Capitella</taxon>
    </lineage>
</organism>
<evidence type="ECO:0000313" key="3">
    <source>
        <dbReference type="Proteomes" id="UP000014760"/>
    </source>
</evidence>
<dbReference type="NCBIfam" id="TIGR03661">
    <property type="entry name" value="T1SS_VCA0849"/>
    <property type="match status" value="1"/>
</dbReference>
<dbReference type="Proteomes" id="UP000014760">
    <property type="component" value="Unassembled WGS sequence"/>
</dbReference>
<dbReference type="InterPro" id="IPR019960">
    <property type="entry name" value="T1SS_VCA0849"/>
</dbReference>
<dbReference type="AlphaFoldDB" id="R7U056"/>
<accession>R7U056</accession>
<dbReference type="InterPro" id="IPR011049">
    <property type="entry name" value="Serralysin-like_metalloprot_C"/>
</dbReference>
<evidence type="ECO:0000313" key="2">
    <source>
        <dbReference type="EnsemblMetazoa" id="CapteP212229"/>
    </source>
</evidence>